<organism evidence="1 2">
    <name type="scientific">Faecalibacterium prausnitzii M21/2</name>
    <dbReference type="NCBI Taxonomy" id="411485"/>
    <lineage>
        <taxon>Bacteria</taxon>
        <taxon>Bacillati</taxon>
        <taxon>Bacillota</taxon>
        <taxon>Clostridia</taxon>
        <taxon>Eubacteriales</taxon>
        <taxon>Oscillospiraceae</taxon>
        <taxon>Faecalibacterium</taxon>
    </lineage>
</organism>
<protein>
    <submittedName>
        <fullName evidence="1">Uncharacterized protein</fullName>
    </submittedName>
</protein>
<sequence>MILPVDFTCIIQEADKRCYPFAVFCGKISSAKTLP</sequence>
<proteinExistence type="predicted"/>
<comment type="caution">
    <text evidence="1">The sequence shown here is derived from an EMBL/GenBank/DDBJ whole genome shotgun (WGS) entry which is preliminary data.</text>
</comment>
<reference evidence="1 2" key="1">
    <citation type="submission" date="2007-09" db="EMBL/GenBank/DDBJ databases">
        <title>Draft genome sequence of Faecalibacterium prausnitzii M21/2.</title>
        <authorList>
            <person name="Sudarsanam P."/>
            <person name="Ley R."/>
            <person name="Guruge J."/>
            <person name="Turnbaugh P.J."/>
            <person name="Mahowald M."/>
            <person name="Liep D."/>
            <person name="Gordon J."/>
        </authorList>
    </citation>
    <scope>NUCLEOTIDE SEQUENCE [LARGE SCALE GENOMIC DNA]</scope>
    <source>
        <strain evidence="1 2">M21/2</strain>
    </source>
</reference>
<accession>A8S8H1</accession>
<name>A8S8H1_9FIRM</name>
<dbReference type="HOGENOM" id="CLU_3365055_0_0_9"/>
<reference evidence="1 2" key="2">
    <citation type="submission" date="2007-09" db="EMBL/GenBank/DDBJ databases">
        <authorList>
            <person name="Fulton L."/>
            <person name="Clifton S."/>
            <person name="Fulton B."/>
            <person name="Xu J."/>
            <person name="Minx P."/>
            <person name="Pepin K.H."/>
            <person name="Johnson M."/>
            <person name="Thiruvilangam P."/>
            <person name="Bhonagiri V."/>
            <person name="Nash W.E."/>
            <person name="Mardis E.R."/>
            <person name="Wilson R.K."/>
        </authorList>
    </citation>
    <scope>NUCLEOTIDE SEQUENCE [LARGE SCALE GENOMIC DNA]</scope>
    <source>
        <strain evidence="1 2">M21/2</strain>
    </source>
</reference>
<evidence type="ECO:0000313" key="2">
    <source>
        <dbReference type="Proteomes" id="UP000005945"/>
    </source>
</evidence>
<dbReference type="EMBL" id="ABED02000019">
    <property type="protein sequence ID" value="EDP22515.1"/>
    <property type="molecule type" value="Genomic_DNA"/>
</dbReference>
<evidence type="ECO:0000313" key="1">
    <source>
        <dbReference type="EMBL" id="EDP22515.1"/>
    </source>
</evidence>
<gene>
    <name evidence="1" type="ORF">FAEPRAM212_00759</name>
</gene>
<dbReference type="Proteomes" id="UP000005945">
    <property type="component" value="Unassembled WGS sequence"/>
</dbReference>
<dbReference type="AlphaFoldDB" id="A8S8H1"/>